<reference evidence="2" key="2">
    <citation type="submission" date="2021-01" db="EMBL/GenBank/DDBJ databases">
        <authorList>
            <person name="Kaushik A."/>
        </authorList>
    </citation>
    <scope>NUCLEOTIDE SEQUENCE</scope>
    <source>
        <strain evidence="2">AG2-2IIIB</strain>
    </source>
</reference>
<feature type="compositionally biased region" description="Low complexity" evidence="1">
    <location>
        <begin position="58"/>
        <end position="71"/>
    </location>
</feature>
<feature type="compositionally biased region" description="Polar residues" evidence="1">
    <location>
        <begin position="8"/>
        <end position="18"/>
    </location>
</feature>
<organism evidence="3 4">
    <name type="scientific">Rhizoctonia solani</name>
    <dbReference type="NCBI Taxonomy" id="456999"/>
    <lineage>
        <taxon>Eukaryota</taxon>
        <taxon>Fungi</taxon>
        <taxon>Dikarya</taxon>
        <taxon>Basidiomycota</taxon>
        <taxon>Agaricomycotina</taxon>
        <taxon>Agaricomycetes</taxon>
        <taxon>Cantharellales</taxon>
        <taxon>Ceratobasidiaceae</taxon>
        <taxon>Rhizoctonia</taxon>
    </lineage>
</organism>
<gene>
    <name evidence="2" type="ORF">RDB_LOCUS68058</name>
    <name evidence="3" type="ORF">RSOLAG22IIIB_05778</name>
</gene>
<keyword evidence="4" id="KW-1185">Reference proteome</keyword>
<feature type="compositionally biased region" description="Basic and acidic residues" evidence="1">
    <location>
        <begin position="72"/>
        <end position="81"/>
    </location>
</feature>
<reference evidence="3 4" key="1">
    <citation type="submission" date="2015-07" db="EMBL/GenBank/DDBJ databases">
        <authorList>
            <person name="Noorani M."/>
        </authorList>
    </citation>
    <scope>NUCLEOTIDE SEQUENCE [LARGE SCALE GENOMIC DNA]</scope>
    <source>
        <strain evidence="3">BBA 69670</strain>
    </source>
</reference>
<dbReference type="Proteomes" id="UP000663843">
    <property type="component" value="Unassembled WGS sequence"/>
</dbReference>
<evidence type="ECO:0000256" key="1">
    <source>
        <dbReference type="SAM" id="MobiDB-lite"/>
    </source>
</evidence>
<dbReference type="EMBL" id="CYGV01001512">
    <property type="protein sequence ID" value="CUA75210.1"/>
    <property type="molecule type" value="Genomic_DNA"/>
</dbReference>
<evidence type="ECO:0000313" key="3">
    <source>
        <dbReference type="EMBL" id="CUA75210.1"/>
    </source>
</evidence>
<evidence type="ECO:0000313" key="2">
    <source>
        <dbReference type="EMBL" id="CAE6434524.1"/>
    </source>
</evidence>
<protein>
    <submittedName>
        <fullName evidence="3">Uncharacterized protein</fullName>
    </submittedName>
</protein>
<accession>A0A0K6G9R2</accession>
<sequence>MTLALERSSAQAQKNAPPSRSKRDHVEVDDEESDNELVSKKINRRESHTLSDSEPAPKSSTARRATKSASKNTEKKGKEPAKSAGRKNQSPTADDLESEPEKQKATKGLNIRANYPLQSVAELPPISLLLPLA</sequence>
<dbReference type="Proteomes" id="UP000044841">
    <property type="component" value="Unassembled WGS sequence"/>
</dbReference>
<name>A0A0K6G9R2_9AGAM</name>
<dbReference type="EMBL" id="CAJMWT010002156">
    <property type="protein sequence ID" value="CAE6434524.1"/>
    <property type="molecule type" value="Genomic_DNA"/>
</dbReference>
<proteinExistence type="predicted"/>
<evidence type="ECO:0000313" key="4">
    <source>
        <dbReference type="Proteomes" id="UP000044841"/>
    </source>
</evidence>
<feature type="region of interest" description="Disordered" evidence="1">
    <location>
        <begin position="1"/>
        <end position="113"/>
    </location>
</feature>
<dbReference type="AlphaFoldDB" id="A0A0K6G9R2"/>